<dbReference type="Proteomes" id="UP000318626">
    <property type="component" value="Chromosome"/>
</dbReference>
<protein>
    <recommendedName>
        <fullName evidence="4">Squalene cyclase C-terminal domain-containing protein</fullName>
    </recommendedName>
</protein>
<dbReference type="EMBL" id="CP036289">
    <property type="protein sequence ID" value="QDU73767.1"/>
    <property type="molecule type" value="Genomic_DNA"/>
</dbReference>
<proteinExistence type="predicted"/>
<evidence type="ECO:0000313" key="2">
    <source>
        <dbReference type="EMBL" id="QDU73767.1"/>
    </source>
</evidence>
<gene>
    <name evidence="2" type="ORF">Pan97_07670</name>
</gene>
<sequence>MQANTSSASQDVASQNGAAVPDARVRFRFRKLVLLSMDRIKGGISFFASAAVHFILLIILALWVAPTGPGGNSGEITLLPYEQPPEDLSIIQTVTPIEISTALDTMQQELQTDSAAAGELTKLTEPLPNQMATNSQAATLETRSDLQKNLPWQMAIPSKTGGGFQGRNGELQKELLSARGGSPATEDAVERALRWIAAHQLPDGSWSFNHHEVEVGKLSPNPGEPLTRTGATGLALLPFLGKGYTHRNENPYRDQIEQGLYFLRANMIIGPNGGDLQDGSMYGHGLATLALCEAYAMTGDPALRTEATEAVHFIEYAQHDQGGWRYQPKQPGDISVFGWQLMALKSALLGDIKVDSSTIGMAEFWLDRVQQADGAYYGYQHPGKMVSPTSIGLLCRMYLGWPKEDPRMHRGVDFLSDEGPSKTDMYYNYYATNVLCHYGGPQWEGWNDELKAYLIKTQSRKGYTTGSWYFDEKRSRVGGRLYVTCLSAMILEVYYRHMPLYSEKSLDFTF</sequence>
<dbReference type="OrthoDB" id="238862at2"/>
<evidence type="ECO:0000313" key="3">
    <source>
        <dbReference type="Proteomes" id="UP000318626"/>
    </source>
</evidence>
<name>A0A518C3G9_9BACT</name>
<keyword evidence="1" id="KW-0812">Transmembrane</keyword>
<evidence type="ECO:0008006" key="4">
    <source>
        <dbReference type="Google" id="ProtNLM"/>
    </source>
</evidence>
<accession>A0A518C3G9</accession>
<keyword evidence="1" id="KW-0472">Membrane</keyword>
<keyword evidence="3" id="KW-1185">Reference proteome</keyword>
<keyword evidence="1" id="KW-1133">Transmembrane helix</keyword>
<dbReference type="InterPro" id="IPR008930">
    <property type="entry name" value="Terpenoid_cyclase/PrenylTrfase"/>
</dbReference>
<dbReference type="RefSeq" id="WP_144970799.1">
    <property type="nucleotide sequence ID" value="NZ_CP036289.1"/>
</dbReference>
<dbReference type="CDD" id="cd00688">
    <property type="entry name" value="ISOPREN_C2_like"/>
    <property type="match status" value="1"/>
</dbReference>
<feature type="transmembrane region" description="Helical" evidence="1">
    <location>
        <begin position="44"/>
        <end position="65"/>
    </location>
</feature>
<organism evidence="2 3">
    <name type="scientific">Bremerella volcania</name>
    <dbReference type="NCBI Taxonomy" id="2527984"/>
    <lineage>
        <taxon>Bacteria</taxon>
        <taxon>Pseudomonadati</taxon>
        <taxon>Planctomycetota</taxon>
        <taxon>Planctomycetia</taxon>
        <taxon>Pirellulales</taxon>
        <taxon>Pirellulaceae</taxon>
        <taxon>Bremerella</taxon>
    </lineage>
</organism>
<dbReference type="AlphaFoldDB" id="A0A518C3G9"/>
<dbReference type="Gene3D" id="1.50.10.20">
    <property type="match status" value="2"/>
</dbReference>
<dbReference type="SUPFAM" id="SSF48239">
    <property type="entry name" value="Terpenoid cyclases/Protein prenyltransferases"/>
    <property type="match status" value="1"/>
</dbReference>
<reference evidence="3" key="1">
    <citation type="submission" date="2019-02" db="EMBL/GenBank/DDBJ databases">
        <title>Deep-cultivation of Planctomycetes and their phenomic and genomic characterization uncovers novel biology.</title>
        <authorList>
            <person name="Wiegand S."/>
            <person name="Jogler M."/>
            <person name="Boedeker C."/>
            <person name="Pinto D."/>
            <person name="Vollmers J."/>
            <person name="Rivas-Marin E."/>
            <person name="Kohn T."/>
            <person name="Peeters S.H."/>
            <person name="Heuer A."/>
            <person name="Rast P."/>
            <person name="Oberbeckmann S."/>
            <person name="Bunk B."/>
            <person name="Jeske O."/>
            <person name="Meyerdierks A."/>
            <person name="Storesund J.E."/>
            <person name="Kallscheuer N."/>
            <person name="Luecker S."/>
            <person name="Lage O.M."/>
            <person name="Pohl T."/>
            <person name="Merkel B.J."/>
            <person name="Hornburger P."/>
            <person name="Mueller R.-W."/>
            <person name="Bruemmer F."/>
            <person name="Labrenz M."/>
            <person name="Spormann A.M."/>
            <person name="Op den Camp H."/>
            <person name="Overmann J."/>
            <person name="Amann R."/>
            <person name="Jetten M.S.M."/>
            <person name="Mascher T."/>
            <person name="Medema M.H."/>
            <person name="Devos D.P."/>
            <person name="Kaster A.-K."/>
            <person name="Ovreas L."/>
            <person name="Rohde M."/>
            <person name="Galperin M.Y."/>
            <person name="Jogler C."/>
        </authorList>
    </citation>
    <scope>NUCLEOTIDE SEQUENCE [LARGE SCALE GENOMIC DNA]</scope>
    <source>
        <strain evidence="3">Pan97</strain>
    </source>
</reference>
<evidence type="ECO:0000256" key="1">
    <source>
        <dbReference type="SAM" id="Phobius"/>
    </source>
</evidence>
<dbReference type="KEGG" id="bvo:Pan97_07670"/>